<feature type="binding site" evidence="9">
    <location>
        <position position="76"/>
    </location>
    <ligand>
        <name>S-adenosyl-L-methionine</name>
        <dbReference type="ChEBI" id="CHEBI:59789"/>
    </ligand>
</feature>
<dbReference type="PANTHER" id="PTHR23417">
    <property type="entry name" value="3-DEOXY-D-MANNO-OCTULOSONIC-ACID TRANSFERASE/TRNA GUANINE-N 7 - -METHYLTRANSFERASE"/>
    <property type="match status" value="1"/>
</dbReference>
<dbReference type="SUPFAM" id="SSF53335">
    <property type="entry name" value="S-adenosyl-L-methionine-dependent methyltransferases"/>
    <property type="match status" value="1"/>
</dbReference>
<dbReference type="AlphaFoldDB" id="A0A196SAG4"/>
<feature type="binding site" evidence="9">
    <location>
        <position position="152"/>
    </location>
    <ligand>
        <name>S-adenosyl-L-methionine</name>
        <dbReference type="ChEBI" id="CHEBI:59789"/>
    </ligand>
</feature>
<dbReference type="GO" id="GO:0005634">
    <property type="term" value="C:nucleus"/>
    <property type="evidence" value="ECO:0007669"/>
    <property type="project" value="UniProtKB-SubCell"/>
</dbReference>
<proteinExistence type="inferred from homology"/>
<comment type="caution">
    <text evidence="9">Lacks conserved residue(s) required for the propagation of feature annotation.</text>
</comment>
<evidence type="ECO:0000256" key="9">
    <source>
        <dbReference type="HAMAP-Rule" id="MF_03055"/>
    </source>
</evidence>
<evidence type="ECO:0000256" key="8">
    <source>
        <dbReference type="ARBA" id="ARBA00023242"/>
    </source>
</evidence>
<comment type="similarity">
    <text evidence="9">Belongs to the class I-like SAM-binding methyltransferase superfamily. TrmB family.</text>
</comment>
<organism evidence="10 11">
    <name type="scientific">Blastocystis sp. subtype 1 (strain ATCC 50177 / NandII)</name>
    <dbReference type="NCBI Taxonomy" id="478820"/>
    <lineage>
        <taxon>Eukaryota</taxon>
        <taxon>Sar</taxon>
        <taxon>Stramenopiles</taxon>
        <taxon>Bigyra</taxon>
        <taxon>Opalozoa</taxon>
        <taxon>Opalinata</taxon>
        <taxon>Blastocystidae</taxon>
        <taxon>Blastocystis</taxon>
    </lineage>
</organism>
<comment type="catalytic activity">
    <reaction evidence="1 9">
        <text>guanosine(46) in tRNA + S-adenosyl-L-methionine = N(7)-methylguanosine(46) in tRNA + S-adenosyl-L-homocysteine</text>
        <dbReference type="Rhea" id="RHEA:42708"/>
        <dbReference type="Rhea" id="RHEA-COMP:10188"/>
        <dbReference type="Rhea" id="RHEA-COMP:10189"/>
        <dbReference type="ChEBI" id="CHEBI:57856"/>
        <dbReference type="ChEBI" id="CHEBI:59789"/>
        <dbReference type="ChEBI" id="CHEBI:74269"/>
        <dbReference type="ChEBI" id="CHEBI:74480"/>
        <dbReference type="EC" id="2.1.1.33"/>
    </reaction>
</comment>
<keyword evidence="2 9" id="KW-0820">tRNA-binding</keyword>
<protein>
    <recommendedName>
        <fullName evidence="9">tRNA (guanine-N(7)-)-methyltransferase</fullName>
        <ecNumber evidence="9">2.1.1.33</ecNumber>
    </recommendedName>
    <alternativeName>
        <fullName evidence="9">tRNA (guanine(46)-N(7))-methyltransferase</fullName>
    </alternativeName>
    <alternativeName>
        <fullName evidence="9">tRNA(m7G46)-methyltransferase</fullName>
    </alternativeName>
</protein>
<accession>A0A196SAG4</accession>
<keyword evidence="6 9" id="KW-0819">tRNA processing</keyword>
<dbReference type="CDD" id="cd02440">
    <property type="entry name" value="AdoMet_MTases"/>
    <property type="match status" value="1"/>
</dbReference>
<feature type="binding site" evidence="9">
    <location>
        <begin position="99"/>
        <end position="100"/>
    </location>
    <ligand>
        <name>S-adenosyl-L-methionine</name>
        <dbReference type="ChEBI" id="CHEBI:59789"/>
    </ligand>
</feature>
<dbReference type="GO" id="GO:0000049">
    <property type="term" value="F:tRNA binding"/>
    <property type="evidence" value="ECO:0007669"/>
    <property type="project" value="UniProtKB-UniRule"/>
</dbReference>
<keyword evidence="11" id="KW-1185">Reference proteome</keyword>
<dbReference type="Gene3D" id="3.40.50.150">
    <property type="entry name" value="Vaccinia Virus protein VP39"/>
    <property type="match status" value="2"/>
</dbReference>
<dbReference type="GO" id="GO:0043527">
    <property type="term" value="C:tRNA methyltransferase complex"/>
    <property type="evidence" value="ECO:0007669"/>
    <property type="project" value="TreeGrafter"/>
</dbReference>
<dbReference type="InterPro" id="IPR029063">
    <property type="entry name" value="SAM-dependent_MTases_sf"/>
</dbReference>
<gene>
    <name evidence="10" type="ORF">AV274_5364</name>
</gene>
<dbReference type="Pfam" id="PF02390">
    <property type="entry name" value="Methyltransf_4"/>
    <property type="match status" value="1"/>
</dbReference>
<dbReference type="STRING" id="478820.A0A196SAG4"/>
<dbReference type="GO" id="GO:0008176">
    <property type="term" value="F:tRNA (guanine(46)-N7)-methyltransferase activity"/>
    <property type="evidence" value="ECO:0007669"/>
    <property type="project" value="UniProtKB-UniRule"/>
</dbReference>
<keyword evidence="5 9" id="KW-0949">S-adenosyl-L-methionine</keyword>
<comment type="caution">
    <text evidence="10">The sequence shown here is derived from an EMBL/GenBank/DDBJ whole genome shotgun (WGS) entry which is preliminary data.</text>
</comment>
<name>A0A196SAG4_BLAHN</name>
<evidence type="ECO:0000256" key="7">
    <source>
        <dbReference type="ARBA" id="ARBA00022884"/>
    </source>
</evidence>
<evidence type="ECO:0000256" key="3">
    <source>
        <dbReference type="ARBA" id="ARBA00022603"/>
    </source>
</evidence>
<comment type="subcellular location">
    <subcellularLocation>
        <location evidence="9">Nucleus</location>
    </subcellularLocation>
</comment>
<dbReference type="Proteomes" id="UP000078348">
    <property type="component" value="Unassembled WGS sequence"/>
</dbReference>
<evidence type="ECO:0000256" key="6">
    <source>
        <dbReference type="ARBA" id="ARBA00022694"/>
    </source>
</evidence>
<dbReference type="InterPro" id="IPR025763">
    <property type="entry name" value="Trm8_euk"/>
</dbReference>
<reference evidence="10 11" key="1">
    <citation type="submission" date="2016-05" db="EMBL/GenBank/DDBJ databases">
        <title>Nuclear genome of Blastocystis sp. subtype 1 NandII.</title>
        <authorList>
            <person name="Gentekaki E."/>
            <person name="Curtis B."/>
            <person name="Stairs C."/>
            <person name="Eme L."/>
            <person name="Herman E."/>
            <person name="Klimes V."/>
            <person name="Arias M.C."/>
            <person name="Elias M."/>
            <person name="Hilliou F."/>
            <person name="Klute M."/>
            <person name="Malik S.-B."/>
            <person name="Pightling A."/>
            <person name="Rachubinski R."/>
            <person name="Salas D."/>
            <person name="Schlacht A."/>
            <person name="Suga H."/>
            <person name="Archibald J."/>
            <person name="Ball S.G."/>
            <person name="Clark G."/>
            <person name="Dacks J."/>
            <person name="Van Der Giezen M."/>
            <person name="Tsaousis A."/>
            <person name="Roger A."/>
        </authorList>
    </citation>
    <scope>NUCLEOTIDE SEQUENCE [LARGE SCALE GENOMIC DNA]</scope>
    <source>
        <strain evidence="11">ATCC 50177 / NandII</strain>
    </source>
</reference>
<dbReference type="EC" id="2.1.1.33" evidence="9"/>
<evidence type="ECO:0000313" key="11">
    <source>
        <dbReference type="Proteomes" id="UP000078348"/>
    </source>
</evidence>
<dbReference type="EMBL" id="LXWW01000486">
    <property type="protein sequence ID" value="OAO12989.1"/>
    <property type="molecule type" value="Genomic_DNA"/>
</dbReference>
<keyword evidence="3 9" id="KW-0489">Methyltransferase</keyword>
<keyword evidence="4 9" id="KW-0808">Transferase</keyword>
<dbReference type="PANTHER" id="PTHR23417:SF16">
    <property type="entry name" value="TRNA (GUANINE-N(7)-)-METHYLTRANSFERASE"/>
    <property type="match status" value="1"/>
</dbReference>
<dbReference type="OrthoDB" id="47276at2759"/>
<evidence type="ECO:0000256" key="5">
    <source>
        <dbReference type="ARBA" id="ARBA00022691"/>
    </source>
</evidence>
<dbReference type="PROSITE" id="PS51625">
    <property type="entry name" value="SAM_MT_TRMB"/>
    <property type="match status" value="1"/>
</dbReference>
<comment type="pathway">
    <text evidence="9">tRNA modification; N(7)-methylguanine-tRNA biosynthesis.</text>
</comment>
<evidence type="ECO:0000256" key="2">
    <source>
        <dbReference type="ARBA" id="ARBA00022555"/>
    </source>
</evidence>
<dbReference type="InterPro" id="IPR003358">
    <property type="entry name" value="tRNA_(Gua-N-7)_MeTrfase_Trmb"/>
</dbReference>
<feature type="binding site" evidence="9">
    <location>
        <begin position="220"/>
        <end position="222"/>
    </location>
    <ligand>
        <name>S-adenosyl-L-methionine</name>
        <dbReference type="ChEBI" id="CHEBI:59789"/>
    </ligand>
</feature>
<feature type="binding site" evidence="9">
    <location>
        <begin position="132"/>
        <end position="133"/>
    </location>
    <ligand>
        <name>S-adenosyl-L-methionine</name>
        <dbReference type="ChEBI" id="CHEBI:59789"/>
    </ligand>
</feature>
<dbReference type="HAMAP" id="MF_03055">
    <property type="entry name" value="tRNA_methyltr_TrmB_euk"/>
    <property type="match status" value="1"/>
</dbReference>
<evidence type="ECO:0000256" key="1">
    <source>
        <dbReference type="ARBA" id="ARBA00000142"/>
    </source>
</evidence>
<keyword evidence="7 9" id="KW-0694">RNA-binding</keyword>
<evidence type="ECO:0000313" key="10">
    <source>
        <dbReference type="EMBL" id="OAO12989.1"/>
    </source>
</evidence>
<evidence type="ECO:0000256" key="4">
    <source>
        <dbReference type="ARBA" id="ARBA00022679"/>
    </source>
</evidence>
<comment type="function">
    <text evidence="9">Catalyzes the formation of N(7)-methylguanine at position 46 (m7G46) in tRNA.</text>
</comment>
<keyword evidence="8 9" id="KW-0539">Nucleus</keyword>
<sequence>MEPTEKEVKENHRPLKRYFRQRAHCNPLSHNDTFTYPQTPDDMDWSTHYPAFFDSKLTPQEQNAAATKQVSILDVGCGYGGLTVALSTILPDELILGLEIRMKVTEYVDLRIKNLREENPGKYQNASVMRTNAMKYLSNYIRKGQLSKIQVLLSEYMYYLRPGGILYTITDVEDLANWHHDQLQEHPGFELLTEEELVGMVVRHKQQKDDPVIDAVYHSTEEGKKVERNAGKKMLWAARRKADSELIASVL</sequence>
<dbReference type="UniPathway" id="UPA00989"/>